<sequence>MKRKNCVIGQRVKVKNLVGADDEYFSEGDTGIIMRIDAVGDSELAVYVKFDGSDVTCGRSIYPSQLRKVKGDAS</sequence>
<accession>A0A221SC37</accession>
<gene>
    <name evidence="1" type="ORF">P2_18</name>
</gene>
<dbReference type="EMBL" id="MF033351">
    <property type="protein sequence ID" value="ASN73528.1"/>
    <property type="molecule type" value="Genomic_DNA"/>
</dbReference>
<organism evidence="1 2">
    <name type="scientific">Acinetobacter phage vB_ApiP_P2</name>
    <dbReference type="NCBI Taxonomy" id="2016053"/>
    <lineage>
        <taxon>Viruses</taxon>
        <taxon>Duplodnaviria</taxon>
        <taxon>Heunggongvirae</taxon>
        <taxon>Uroviricota</taxon>
        <taxon>Caudoviricetes</taxon>
        <taxon>Autographivirales</taxon>
        <taxon>Autoscriptoviridae</taxon>
        <taxon>Beijerinckvirinae</taxon>
        <taxon>Friunavirus</taxon>
        <taxon>Friunavirus P2</taxon>
    </lineage>
</organism>
<dbReference type="OrthoDB" id="23628at10239"/>
<proteinExistence type="predicted"/>
<evidence type="ECO:0000313" key="2">
    <source>
        <dbReference type="Proteomes" id="UP000223329"/>
    </source>
</evidence>
<name>A0A221SC37_9CAUD</name>
<protein>
    <submittedName>
        <fullName evidence="1">Uncharacterized protein</fullName>
    </submittedName>
</protein>
<keyword evidence="2" id="KW-1185">Reference proteome</keyword>
<evidence type="ECO:0000313" key="1">
    <source>
        <dbReference type="EMBL" id="ASN73528.1"/>
    </source>
</evidence>
<dbReference type="Proteomes" id="UP000223329">
    <property type="component" value="Segment"/>
</dbReference>
<reference evidence="1 2" key="1">
    <citation type="submission" date="2017-04" db="EMBL/GenBank/DDBJ databases">
        <title>Sensitivity acquisition of phages to Acinetobacter calcoaceticus-baumannii complex species through exchange of pectate lyase domains.</title>
        <authorList>
            <person name="Oliveira H."/>
            <person name="Rita A."/>
            <person name="Konstantinidis N."/>
            <person name="Dotsch A."/>
            <person name="Ferreira A."/>
            <person name="Akturk E."/>
            <person name="Nemec A."/>
            <person name="Sillankorva S."/>
            <person name="Shneider M."/>
            <person name="Azeredo J."/>
        </authorList>
    </citation>
    <scope>NUCLEOTIDE SEQUENCE [LARGE SCALE GENOMIC DNA]</scope>
</reference>